<gene>
    <name evidence="1" type="ORF">QTN89_28260</name>
</gene>
<evidence type="ECO:0000313" key="1">
    <source>
        <dbReference type="EMBL" id="MDM4019382.1"/>
    </source>
</evidence>
<dbReference type="InterPro" id="IPR025412">
    <property type="entry name" value="DUF4304"/>
</dbReference>
<organism evidence="1 2">
    <name type="scientific">Roseiconus lacunae</name>
    <dbReference type="NCBI Taxonomy" id="2605694"/>
    <lineage>
        <taxon>Bacteria</taxon>
        <taxon>Pseudomonadati</taxon>
        <taxon>Planctomycetota</taxon>
        <taxon>Planctomycetia</taxon>
        <taxon>Pirellulales</taxon>
        <taxon>Pirellulaceae</taxon>
        <taxon>Roseiconus</taxon>
    </lineage>
</organism>
<sequence>MASEEKRELLKAIAPTLKAHGFKKKSATWYRTRDGFIQTFNVQGSQWSKAFYLNLGIYIKAIGDSTTPPEFDCHIRNRVGDLVEDLDRYNQLLDFENDLTADERSRELNEIIEARAFPWFDEFSNNQKIIDWITGEQSHGLPILKVVYEHFGVEQRAGRTTR</sequence>
<proteinExistence type="predicted"/>
<reference evidence="1 2" key="1">
    <citation type="submission" date="2023-06" db="EMBL/GenBank/DDBJ databases">
        <title>Roseiconus lacunae JC819 isolated from Gulf of Mannar region, Tamil Nadu.</title>
        <authorList>
            <person name="Pk S."/>
            <person name="Ch S."/>
            <person name="Ch V.R."/>
        </authorList>
    </citation>
    <scope>NUCLEOTIDE SEQUENCE [LARGE SCALE GENOMIC DNA]</scope>
    <source>
        <strain evidence="1 2">JC819</strain>
    </source>
</reference>
<comment type="caution">
    <text evidence="1">The sequence shown here is derived from an EMBL/GenBank/DDBJ whole genome shotgun (WGS) entry which is preliminary data.</text>
</comment>
<dbReference type="RefSeq" id="WP_289167524.1">
    <property type="nucleotide sequence ID" value="NZ_JASZZN010000042.1"/>
</dbReference>
<name>A0ABT7PSB4_9BACT</name>
<protein>
    <submittedName>
        <fullName evidence="1">DUF4304 domain-containing protein</fullName>
    </submittedName>
</protein>
<accession>A0ABT7PSB4</accession>
<dbReference type="EMBL" id="JASZZN010000042">
    <property type="protein sequence ID" value="MDM4019382.1"/>
    <property type="molecule type" value="Genomic_DNA"/>
</dbReference>
<keyword evidence="2" id="KW-1185">Reference proteome</keyword>
<dbReference type="Pfam" id="PF14137">
    <property type="entry name" value="DUF4304"/>
    <property type="match status" value="1"/>
</dbReference>
<dbReference type="Proteomes" id="UP001239462">
    <property type="component" value="Unassembled WGS sequence"/>
</dbReference>
<evidence type="ECO:0000313" key="2">
    <source>
        <dbReference type="Proteomes" id="UP001239462"/>
    </source>
</evidence>